<reference evidence="2" key="1">
    <citation type="submission" date="2022-08" db="EMBL/GenBank/DDBJ databases">
        <authorList>
            <consortium name="DOE Joint Genome Institute"/>
            <person name="Min B."/>
            <person name="Riley R."/>
            <person name="Sierra-Patev S."/>
            <person name="Naranjo-Ortiz M."/>
            <person name="Looney B."/>
            <person name="Konkel Z."/>
            <person name="Slot J.C."/>
            <person name="Sakamoto Y."/>
            <person name="Steenwyk J.L."/>
            <person name="Rokas A."/>
            <person name="Carro J."/>
            <person name="Camarero S."/>
            <person name="Ferreira P."/>
            <person name="Molpeceres G."/>
            <person name="Ruiz-Duenas F.J."/>
            <person name="Serrano A."/>
            <person name="Henrissat B."/>
            <person name="Drula E."/>
            <person name="Hughes K.W."/>
            <person name="Mata J.L."/>
            <person name="Ishikawa N.K."/>
            <person name="Vargas-Isla R."/>
            <person name="Ushijima S."/>
            <person name="Smith C.A."/>
            <person name="Ahrendt S."/>
            <person name="Andreopoulos W."/>
            <person name="He G."/>
            <person name="Labutti K."/>
            <person name="Lipzen A."/>
            <person name="Ng V."/>
            <person name="Sandor L."/>
            <person name="Barry K."/>
            <person name="Martinez A.T."/>
            <person name="Xiao Y."/>
            <person name="Gibbons J.G."/>
            <person name="Terashima K."/>
            <person name="Hibbett D.S."/>
            <person name="Grigoriev I.V."/>
        </authorList>
    </citation>
    <scope>NUCLEOTIDE SEQUENCE</scope>
    <source>
        <strain evidence="2">TFB10827</strain>
    </source>
</reference>
<evidence type="ECO:0000256" key="1">
    <source>
        <dbReference type="SAM" id="SignalP"/>
    </source>
</evidence>
<organism evidence="2 3">
    <name type="scientific">Lentinula boryana</name>
    <dbReference type="NCBI Taxonomy" id="40481"/>
    <lineage>
        <taxon>Eukaryota</taxon>
        <taxon>Fungi</taxon>
        <taxon>Dikarya</taxon>
        <taxon>Basidiomycota</taxon>
        <taxon>Agaricomycotina</taxon>
        <taxon>Agaricomycetes</taxon>
        <taxon>Agaricomycetidae</taxon>
        <taxon>Agaricales</taxon>
        <taxon>Marasmiineae</taxon>
        <taxon>Omphalotaceae</taxon>
        <taxon>Lentinula</taxon>
    </lineage>
</organism>
<comment type="caution">
    <text evidence="2">The sequence shown here is derived from an EMBL/GenBank/DDBJ whole genome shotgun (WGS) entry which is preliminary data.</text>
</comment>
<proteinExistence type="predicted"/>
<evidence type="ECO:0000313" key="3">
    <source>
        <dbReference type="Proteomes" id="UP001163828"/>
    </source>
</evidence>
<feature type="signal peptide" evidence="1">
    <location>
        <begin position="1"/>
        <end position="25"/>
    </location>
</feature>
<sequence length="179" mass="20324">MLFLVTASRLFTVLYLCVSMLTASGSPLPTDGVTGFQPELFRRESEVEVQLGRYKSKPGQKPIRHVLLAIGDVMVHASWSDTSKTRLLPEQIPVEHLEYCRDHYDWFPLGKAKFESPAAKELALKALLSIELPLHQEPGGNCWDYIESALTTLEKRDALPDSVSILKEFKKNEEKFRYS</sequence>
<protein>
    <submittedName>
        <fullName evidence="2">Uncharacterized protein</fullName>
    </submittedName>
</protein>
<keyword evidence="1" id="KW-0732">Signal</keyword>
<dbReference type="EMBL" id="MU790979">
    <property type="protein sequence ID" value="KAJ3991656.1"/>
    <property type="molecule type" value="Genomic_DNA"/>
</dbReference>
<feature type="chain" id="PRO_5046538291" evidence="1">
    <location>
        <begin position="26"/>
        <end position="179"/>
    </location>
</feature>
<name>A0ABQ8PYY7_9AGAR</name>
<gene>
    <name evidence="2" type="ORF">F5050DRAFT_1793062</name>
</gene>
<keyword evidence="3" id="KW-1185">Reference proteome</keyword>
<accession>A0ABQ8PYY7</accession>
<evidence type="ECO:0000313" key="2">
    <source>
        <dbReference type="EMBL" id="KAJ3991656.1"/>
    </source>
</evidence>
<dbReference type="Proteomes" id="UP001163828">
    <property type="component" value="Unassembled WGS sequence"/>
</dbReference>